<name>A0ABS5AFW2_9PSEU</name>
<feature type="domain" description="6-phosphogluconate dehydrogenase NADP-binding" evidence="1">
    <location>
        <begin position="4"/>
        <end position="150"/>
    </location>
</feature>
<dbReference type="InterPro" id="IPR006115">
    <property type="entry name" value="6PGDH_NADP-bd"/>
</dbReference>
<evidence type="ECO:0000259" key="2">
    <source>
        <dbReference type="Pfam" id="PF21761"/>
    </source>
</evidence>
<dbReference type="SUPFAM" id="SSF51735">
    <property type="entry name" value="NAD(P)-binding Rossmann-fold domains"/>
    <property type="match status" value="1"/>
</dbReference>
<feature type="domain" description="NADPH-dependent reductive aminase-like C-terminal" evidence="2">
    <location>
        <begin position="157"/>
        <end position="265"/>
    </location>
</feature>
<dbReference type="Pfam" id="PF21761">
    <property type="entry name" value="RedAm-like_C"/>
    <property type="match status" value="1"/>
</dbReference>
<dbReference type="PANTHER" id="PTHR43580:SF2">
    <property type="entry name" value="CYTOKINE-LIKE NUCLEAR FACTOR N-PAC"/>
    <property type="match status" value="1"/>
</dbReference>
<dbReference type="PANTHER" id="PTHR43580">
    <property type="entry name" value="OXIDOREDUCTASE GLYR1-RELATED"/>
    <property type="match status" value="1"/>
</dbReference>
<evidence type="ECO:0000313" key="3">
    <source>
        <dbReference type="EMBL" id="MBP2475466.1"/>
    </source>
</evidence>
<dbReference type="Proteomes" id="UP001519363">
    <property type="component" value="Unassembled WGS sequence"/>
</dbReference>
<accession>A0ABS5AFW2</accession>
<evidence type="ECO:0000259" key="1">
    <source>
        <dbReference type="Pfam" id="PF03446"/>
    </source>
</evidence>
<dbReference type="Pfam" id="PF03446">
    <property type="entry name" value="NAD_binding_2"/>
    <property type="match status" value="1"/>
</dbReference>
<dbReference type="Gene3D" id="3.40.50.720">
    <property type="entry name" value="NAD(P)-binding Rossmann-like Domain"/>
    <property type="match status" value="1"/>
</dbReference>
<evidence type="ECO:0000313" key="4">
    <source>
        <dbReference type="Proteomes" id="UP001519363"/>
    </source>
</evidence>
<reference evidence="3 4" key="1">
    <citation type="submission" date="2021-03" db="EMBL/GenBank/DDBJ databases">
        <title>Sequencing the genomes of 1000 actinobacteria strains.</title>
        <authorList>
            <person name="Klenk H.-P."/>
        </authorList>
    </citation>
    <scope>NUCLEOTIDE SEQUENCE [LARGE SCALE GENOMIC DNA]</scope>
    <source>
        <strain evidence="3 4">DSM 44580</strain>
    </source>
</reference>
<dbReference type="InterPro" id="IPR013328">
    <property type="entry name" value="6PGD_dom2"/>
</dbReference>
<dbReference type="InterPro" id="IPR036291">
    <property type="entry name" value="NAD(P)-bd_dom_sf"/>
</dbReference>
<dbReference type="Gene3D" id="1.10.1040.10">
    <property type="entry name" value="N-(1-d-carboxylethyl)-l-norvaline Dehydrogenase, domain 2"/>
    <property type="match status" value="1"/>
</dbReference>
<comment type="caution">
    <text evidence="3">The sequence shown here is derived from an EMBL/GenBank/DDBJ whole genome shotgun (WGS) entry which is preliminary data.</text>
</comment>
<dbReference type="InterPro" id="IPR051265">
    <property type="entry name" value="HIBADH-related_NP60_sf"/>
</dbReference>
<dbReference type="EMBL" id="JAGIOO010000001">
    <property type="protein sequence ID" value="MBP2475466.1"/>
    <property type="molecule type" value="Genomic_DNA"/>
</dbReference>
<dbReference type="InterPro" id="IPR048666">
    <property type="entry name" value="RedAm-like_C"/>
</dbReference>
<organism evidence="3 4">
    <name type="scientific">Crossiella equi</name>
    <dbReference type="NCBI Taxonomy" id="130796"/>
    <lineage>
        <taxon>Bacteria</taxon>
        <taxon>Bacillati</taxon>
        <taxon>Actinomycetota</taxon>
        <taxon>Actinomycetes</taxon>
        <taxon>Pseudonocardiales</taxon>
        <taxon>Pseudonocardiaceae</taxon>
        <taxon>Crossiella</taxon>
    </lineage>
</organism>
<proteinExistence type="predicted"/>
<protein>
    <submittedName>
        <fullName evidence="3">3-hydroxyisobutyrate dehydrogenase-like beta-hydroxyacid dehydrogenase</fullName>
    </submittedName>
</protein>
<keyword evidence="4" id="KW-1185">Reference proteome</keyword>
<sequence>MTSVSTLGLGEMGLALASAFHSAGHPTTGWNRTAAKAAPLAALGAAVAPTAAEAVAASEVVVICLSVYDTVLATLDGVDVSGKVLVNLTNGTPNQAREAAAVLTERGATYLDGGIMAVPEMIAQPSALLLYSGAPAAFETHRELLAALGPARHLGADPGLASLYDLALLSGMYGMFAGVFQAISMVASEDVPVAAFAEELLVPWVRAMLAGVPTGAEAIAAGEYLADRRALQVNKDGLDNILLASWQQGVPADLLAPMHTWFASRLAKF</sequence>
<dbReference type="RefSeq" id="WP_086783009.1">
    <property type="nucleotide sequence ID" value="NZ_JAGIOO010000001.1"/>
</dbReference>
<gene>
    <name evidence="3" type="ORF">JOF53_004338</name>
</gene>